<protein>
    <submittedName>
        <fullName evidence="4">WD domain, G-beta repeat protein</fullName>
    </submittedName>
</protein>
<feature type="repeat" description="WD" evidence="3">
    <location>
        <begin position="257"/>
        <end position="296"/>
    </location>
</feature>
<dbReference type="PROSITE" id="PS50294">
    <property type="entry name" value="WD_REPEATS_REGION"/>
    <property type="match status" value="3"/>
</dbReference>
<keyword evidence="1 3" id="KW-0853">WD repeat</keyword>
<dbReference type="PANTHER" id="PTHR19848:SF8">
    <property type="entry name" value="F-BOX AND WD REPEAT DOMAIN CONTAINING 7"/>
    <property type="match status" value="1"/>
</dbReference>
<reference evidence="4 5" key="1">
    <citation type="submission" date="2015-03" db="EMBL/GenBank/DDBJ databases">
        <title>Draft genome of the nematode, Opisthorchis viverrini.</title>
        <authorList>
            <person name="Mitreva M."/>
        </authorList>
    </citation>
    <scope>NUCLEOTIDE SEQUENCE [LARGE SCALE GENOMIC DNA]</scope>
    <source>
        <strain evidence="4">Khon Kaen</strain>
    </source>
</reference>
<name>A0A1S8X3G5_OPIVI</name>
<dbReference type="EMBL" id="KV892200">
    <property type="protein sequence ID" value="OON21269.1"/>
    <property type="molecule type" value="Genomic_DNA"/>
</dbReference>
<keyword evidence="2" id="KW-0677">Repeat</keyword>
<feature type="repeat" description="WD" evidence="3">
    <location>
        <begin position="17"/>
        <end position="58"/>
    </location>
</feature>
<gene>
    <name evidence="4" type="ORF">X801_02833</name>
</gene>
<proteinExistence type="predicted"/>
<dbReference type="SMART" id="SM00320">
    <property type="entry name" value="WD40"/>
    <property type="match status" value="8"/>
</dbReference>
<dbReference type="InterPro" id="IPR015943">
    <property type="entry name" value="WD40/YVTN_repeat-like_dom_sf"/>
</dbReference>
<dbReference type="PANTHER" id="PTHR19848">
    <property type="entry name" value="WD40 REPEAT PROTEIN"/>
    <property type="match status" value="1"/>
</dbReference>
<feature type="non-terminal residue" evidence="4">
    <location>
        <position position="514"/>
    </location>
</feature>
<feature type="repeat" description="WD" evidence="3">
    <location>
        <begin position="104"/>
        <end position="143"/>
    </location>
</feature>
<accession>A0A1S8X3G5</accession>
<dbReference type="PRINTS" id="PR00320">
    <property type="entry name" value="GPROTEINBRPT"/>
</dbReference>
<evidence type="ECO:0000256" key="3">
    <source>
        <dbReference type="PROSITE-ProRule" id="PRU00221"/>
    </source>
</evidence>
<evidence type="ECO:0000256" key="2">
    <source>
        <dbReference type="ARBA" id="ARBA00022737"/>
    </source>
</evidence>
<evidence type="ECO:0000313" key="4">
    <source>
        <dbReference type="EMBL" id="OON21269.1"/>
    </source>
</evidence>
<dbReference type="PROSITE" id="PS00678">
    <property type="entry name" value="WD_REPEATS_1"/>
    <property type="match status" value="1"/>
</dbReference>
<dbReference type="AlphaFoldDB" id="A0A1S8X3G5"/>
<dbReference type="SUPFAM" id="SSF50978">
    <property type="entry name" value="WD40 repeat-like"/>
    <property type="match status" value="1"/>
</dbReference>
<dbReference type="InterPro" id="IPR020472">
    <property type="entry name" value="WD40_PAC1"/>
</dbReference>
<dbReference type="InterPro" id="IPR001680">
    <property type="entry name" value="WD40_rpt"/>
</dbReference>
<dbReference type="InterPro" id="IPR036322">
    <property type="entry name" value="WD40_repeat_dom_sf"/>
</dbReference>
<dbReference type="PROSITE" id="PS50082">
    <property type="entry name" value="WD_REPEATS_2"/>
    <property type="match status" value="5"/>
</dbReference>
<organism evidence="4 5">
    <name type="scientific">Opisthorchis viverrini</name>
    <name type="common">Southeast Asian liver fluke</name>
    <dbReference type="NCBI Taxonomy" id="6198"/>
    <lineage>
        <taxon>Eukaryota</taxon>
        <taxon>Metazoa</taxon>
        <taxon>Spiralia</taxon>
        <taxon>Lophotrochozoa</taxon>
        <taxon>Platyhelminthes</taxon>
        <taxon>Trematoda</taxon>
        <taxon>Digenea</taxon>
        <taxon>Opisthorchiida</taxon>
        <taxon>Opisthorchiata</taxon>
        <taxon>Opisthorchiidae</taxon>
        <taxon>Opisthorchis</taxon>
    </lineage>
</organism>
<sequence length="514" mass="56786">MGTTSSTLVCTEPVQKCEGHSAGVNCLAVSTSQQLIASGSDDCTIRLWKIHAGDRLALSCDQILAGHTHYVTAVLFHRDMLISGAADHTLKKWNPISGACLITFEEHEDVINTIVCAGNRILSGSNDKSVIMWNFDTGKLEHQLKGHSHKVTAITHFGLDAAEKSEDHSGPTQQEQETSVTLISQFKPRECIFTGSADRHAKAWSVRSGKCTLTFKGHAGAITRIRVDSTGRLLYTASLDGTVRSWHTETAKPQFVFDGHKSAVVCMDLCDKILYTGSADRTVRSWLLETGTQLRKYLGAKKTIIEVRSDGDRLVSASDDGHVRVHDKNTGVLQTVFGNSLSQCINAFEMTSNCFITTANDGFLYLWGIQEAKSETAEDEPNAFGFKAIADFEKRSTDLKGRSANQTADQSQIGTPLKNVSYAEAFKQKINQHEGTFIQLRRTERSHHSNEETSFVAEKKDQGDDFIASWSNHTTKSGTAVKTTTYSKNWKMHIESSFRVCVVIRSETCELLKH</sequence>
<dbReference type="InterPro" id="IPR019775">
    <property type="entry name" value="WD40_repeat_CS"/>
</dbReference>
<keyword evidence="5" id="KW-1185">Reference proteome</keyword>
<evidence type="ECO:0000313" key="5">
    <source>
        <dbReference type="Proteomes" id="UP000243686"/>
    </source>
</evidence>
<feature type="repeat" description="WD" evidence="3">
    <location>
        <begin position="215"/>
        <end position="256"/>
    </location>
</feature>
<feature type="repeat" description="WD" evidence="3">
    <location>
        <begin position="64"/>
        <end position="103"/>
    </location>
</feature>
<dbReference type="CDD" id="cd00200">
    <property type="entry name" value="WD40"/>
    <property type="match status" value="1"/>
</dbReference>
<dbReference type="Gene3D" id="2.130.10.10">
    <property type="entry name" value="YVTN repeat-like/Quinoprotein amine dehydrogenase"/>
    <property type="match status" value="2"/>
</dbReference>
<dbReference type="Pfam" id="PF00400">
    <property type="entry name" value="WD40"/>
    <property type="match status" value="6"/>
</dbReference>
<evidence type="ECO:0000256" key="1">
    <source>
        <dbReference type="ARBA" id="ARBA00022574"/>
    </source>
</evidence>
<dbReference type="Proteomes" id="UP000243686">
    <property type="component" value="Unassembled WGS sequence"/>
</dbReference>